<keyword evidence="1" id="KW-0175">Coiled coil</keyword>
<proteinExistence type="predicted"/>
<dbReference type="SUPFAM" id="SSF51230">
    <property type="entry name" value="Single hybrid motif"/>
    <property type="match status" value="1"/>
</dbReference>
<dbReference type="AlphaFoldDB" id="T0AU23"/>
<dbReference type="PRINTS" id="PR01490">
    <property type="entry name" value="RTXTOXIND"/>
</dbReference>
<reference evidence="3 4" key="1">
    <citation type="submission" date="2013-06" db="EMBL/GenBank/DDBJ databases">
        <title>Draft genome sequence of Thauera terpenica.</title>
        <authorList>
            <person name="Liu B."/>
            <person name="Frostegard A.H."/>
            <person name="Shapleigh J.P."/>
        </authorList>
    </citation>
    <scope>NUCLEOTIDE SEQUENCE [LARGE SCALE GENOMIC DNA]</scope>
    <source>
        <strain evidence="3 4">58Eu</strain>
    </source>
</reference>
<dbReference type="InterPro" id="IPR050739">
    <property type="entry name" value="MFP"/>
</dbReference>
<evidence type="ECO:0000313" key="4">
    <source>
        <dbReference type="Proteomes" id="UP000015455"/>
    </source>
</evidence>
<gene>
    <name evidence="3" type="ORF">M622_19180</name>
</gene>
<keyword evidence="4" id="KW-1185">Reference proteome</keyword>
<comment type="caution">
    <text evidence="3">The sequence shown here is derived from an EMBL/GenBank/DDBJ whole genome shotgun (WGS) entry which is preliminary data.</text>
</comment>
<dbReference type="Gene3D" id="2.40.30.170">
    <property type="match status" value="1"/>
</dbReference>
<evidence type="ECO:0000259" key="2">
    <source>
        <dbReference type="Pfam" id="PF26002"/>
    </source>
</evidence>
<dbReference type="Pfam" id="PF26002">
    <property type="entry name" value="Beta-barrel_AprE"/>
    <property type="match status" value="1"/>
</dbReference>
<sequence length="392" mass="42898">MFIAALLAASLVAYGVLGSYARKARVPGILAPHGGELNVVAPVVGRVTEIRVREGQFVKVGEVLMVLDTDRTTESRDGPRETTTLVAEQIENRRHALSSQRQALQSNARLQKQAIESRLRDSDLEIQKLEDEIDLQKRRQGIAAAALQRYEELAVRHFVSSNQVQQHQEALIDQEARLRSMERSLVGARKDRNASMMELRLVDTQLAADIAALERDLAGLNQEDAENRIRRFAAITAGGSGTVTALAVSSGQSVAAGQSLAAMQPASTPLDAHLYAPSRTVGFVREGQQVLVRFAAFPYQKFGVHYGTVSAISRSAFAPNELPPSLQALFGQQPKPEGLYRITVSLAGQEVAAFGQSYGLRSGMSVEADIVQERRTILEWLFEPLIAFARRS</sequence>
<dbReference type="PANTHER" id="PTHR30386:SF28">
    <property type="entry name" value="EXPORTED PROTEIN"/>
    <property type="match status" value="1"/>
</dbReference>
<dbReference type="eggNOG" id="COG0845">
    <property type="taxonomic scope" value="Bacteria"/>
</dbReference>
<feature type="coiled-coil region" evidence="1">
    <location>
        <begin position="87"/>
        <end position="139"/>
    </location>
</feature>
<dbReference type="EMBL" id="ATJV01000098">
    <property type="protein sequence ID" value="EPZ14128.1"/>
    <property type="molecule type" value="Genomic_DNA"/>
</dbReference>
<dbReference type="InterPro" id="IPR011053">
    <property type="entry name" value="Single_hybrid_motif"/>
</dbReference>
<feature type="domain" description="AprE-like beta-barrel" evidence="2">
    <location>
        <begin position="278"/>
        <end position="372"/>
    </location>
</feature>
<organism evidence="3 4">
    <name type="scientific">Thauera terpenica 58Eu</name>
    <dbReference type="NCBI Taxonomy" id="1348657"/>
    <lineage>
        <taxon>Bacteria</taxon>
        <taxon>Pseudomonadati</taxon>
        <taxon>Pseudomonadota</taxon>
        <taxon>Betaproteobacteria</taxon>
        <taxon>Rhodocyclales</taxon>
        <taxon>Zoogloeaceae</taxon>
        <taxon>Thauera</taxon>
    </lineage>
</organism>
<dbReference type="InterPro" id="IPR058982">
    <property type="entry name" value="Beta-barrel_AprE"/>
</dbReference>
<dbReference type="PANTHER" id="PTHR30386">
    <property type="entry name" value="MEMBRANE FUSION SUBUNIT OF EMRAB-TOLC MULTIDRUG EFFLUX PUMP"/>
    <property type="match status" value="1"/>
</dbReference>
<dbReference type="Gene3D" id="2.40.50.100">
    <property type="match status" value="1"/>
</dbReference>
<dbReference type="PATRIC" id="fig|1348657.5.peg.3386"/>
<name>T0AU23_9RHOO</name>
<dbReference type="Proteomes" id="UP000015455">
    <property type="component" value="Unassembled WGS sequence"/>
</dbReference>
<protein>
    <recommendedName>
        <fullName evidence="2">AprE-like beta-barrel domain-containing protein</fullName>
    </recommendedName>
</protein>
<evidence type="ECO:0000256" key="1">
    <source>
        <dbReference type="SAM" id="Coils"/>
    </source>
</evidence>
<feature type="coiled-coil region" evidence="1">
    <location>
        <begin position="164"/>
        <end position="223"/>
    </location>
</feature>
<accession>T0AU23</accession>
<dbReference type="STRING" id="1348657.M622_19180"/>
<evidence type="ECO:0000313" key="3">
    <source>
        <dbReference type="EMBL" id="EPZ14128.1"/>
    </source>
</evidence>